<evidence type="ECO:0000256" key="1">
    <source>
        <dbReference type="SAM" id="Phobius"/>
    </source>
</evidence>
<keyword evidence="1" id="KW-0812">Transmembrane</keyword>
<evidence type="ECO:0008006" key="4">
    <source>
        <dbReference type="Google" id="ProtNLM"/>
    </source>
</evidence>
<gene>
    <name evidence="2" type="ORF">CPPEL_02045</name>
</gene>
<keyword evidence="3" id="KW-1185">Reference proteome</keyword>
<evidence type="ECO:0000313" key="2">
    <source>
        <dbReference type="EMBL" id="AZA08555.1"/>
    </source>
</evidence>
<evidence type="ECO:0000313" key="3">
    <source>
        <dbReference type="Proteomes" id="UP000271426"/>
    </source>
</evidence>
<name>A0A3G6ISE4_9CORY</name>
<protein>
    <recommendedName>
        <fullName evidence="4">DUF2993 domain-containing protein</fullName>
    </recommendedName>
</protein>
<sequence length="265" mass="28347">MIAVLPPETVWKNGTVLRSKAFRRLLILIVSLLAVVWVIDSAIAARAERSFAQAVEESAELEMSPGVYFGGTPYTQALISGKIKQVSVSVSDVDTPNFGLITTTTDAVDVQVGASQVFSGAIQGSRALLLTQTIGLDAVSVGQQLGIADLDISNPYDISPNGGTASEAQLRGTLKGQSKPVSVVADLRIEGPDFRLTPTKVLDRGDGTLSDEAIMDAMSWRIDTRLLPMRSQAGFVYVSGGTLYFQAQERNVTLRLRDFSPTNIG</sequence>
<proteinExistence type="predicted"/>
<dbReference type="KEGG" id="cpso:CPPEL_02045"/>
<dbReference type="InterPro" id="IPR021373">
    <property type="entry name" value="DUF2993"/>
</dbReference>
<dbReference type="Pfam" id="PF11209">
    <property type="entry name" value="LmeA"/>
    <property type="match status" value="1"/>
</dbReference>
<keyword evidence="1" id="KW-1133">Transmembrane helix</keyword>
<dbReference type="EMBL" id="CP033898">
    <property type="protein sequence ID" value="AZA08555.1"/>
    <property type="molecule type" value="Genomic_DNA"/>
</dbReference>
<feature type="transmembrane region" description="Helical" evidence="1">
    <location>
        <begin position="21"/>
        <end position="39"/>
    </location>
</feature>
<accession>A0A3G6ISE4</accession>
<dbReference type="Proteomes" id="UP000271426">
    <property type="component" value="Chromosome"/>
</dbReference>
<organism evidence="2 3">
    <name type="scientific">Corynebacterium pseudopelargi</name>
    <dbReference type="NCBI Taxonomy" id="2080757"/>
    <lineage>
        <taxon>Bacteria</taxon>
        <taxon>Bacillati</taxon>
        <taxon>Actinomycetota</taxon>
        <taxon>Actinomycetes</taxon>
        <taxon>Mycobacteriales</taxon>
        <taxon>Corynebacteriaceae</taxon>
        <taxon>Corynebacterium</taxon>
    </lineage>
</organism>
<reference evidence="2 3" key="1">
    <citation type="submission" date="2018-11" db="EMBL/GenBank/DDBJ databases">
        <authorList>
            <person name="Kleinhagauer T."/>
            <person name="Glaeser S.P."/>
            <person name="Spergser J."/>
            <person name="Ruckert C."/>
            <person name="Kaempfer P."/>
            <person name="Busse H.-J."/>
        </authorList>
    </citation>
    <scope>NUCLEOTIDE SEQUENCE [LARGE SCALE GENOMIC DNA]</scope>
    <source>
        <strain evidence="2 3">812CH</strain>
    </source>
</reference>
<dbReference type="AlphaFoldDB" id="A0A3G6ISE4"/>
<keyword evidence="1" id="KW-0472">Membrane</keyword>